<protein>
    <recommendedName>
        <fullName evidence="2">STOP1/2-like C2H2-type zinc finger domain-containing protein</fullName>
    </recommendedName>
</protein>
<dbReference type="Pfam" id="PF23118">
    <property type="entry name" value="zf-C2H2_STOP2_C"/>
    <property type="match status" value="1"/>
</dbReference>
<feature type="domain" description="STOP1/2-like C2H2-type zinc finger" evidence="2">
    <location>
        <begin position="342"/>
        <end position="371"/>
    </location>
</feature>
<feature type="compositionally biased region" description="Basic and acidic residues" evidence="1">
    <location>
        <begin position="236"/>
        <end position="252"/>
    </location>
</feature>
<dbReference type="EMBL" id="CM000149">
    <property type="protein sequence ID" value="EAZ19791.1"/>
    <property type="molecule type" value="Genomic_DNA"/>
</dbReference>
<evidence type="ECO:0000256" key="1">
    <source>
        <dbReference type="SAM" id="MobiDB-lite"/>
    </source>
</evidence>
<dbReference type="InterPro" id="IPR058196">
    <property type="entry name" value="zf-C2H2_STOP1/2_C"/>
</dbReference>
<dbReference type="Proteomes" id="UP000007752">
    <property type="component" value="Chromosome 12"/>
</dbReference>
<proteinExistence type="predicted"/>
<dbReference type="AlphaFoldDB" id="A3CFC8"/>
<dbReference type="GO" id="GO:0010044">
    <property type="term" value="P:response to aluminum ion"/>
    <property type="evidence" value="ECO:0007669"/>
    <property type="project" value="InterPro"/>
</dbReference>
<dbReference type="PANTHER" id="PTHR46352">
    <property type="entry name" value="PROTEIN SENSITIVE TO PROTON RHIZOTOXICITY 1"/>
    <property type="match status" value="1"/>
</dbReference>
<reference evidence="3" key="1">
    <citation type="journal article" date="2005" name="PLoS Biol.">
        <title>The genomes of Oryza sativa: a history of duplications.</title>
        <authorList>
            <person name="Yu J."/>
            <person name="Wang J."/>
            <person name="Lin W."/>
            <person name="Li S."/>
            <person name="Li H."/>
            <person name="Zhou J."/>
            <person name="Ni P."/>
            <person name="Dong W."/>
            <person name="Hu S."/>
            <person name="Zeng C."/>
            <person name="Zhang J."/>
            <person name="Zhang Y."/>
            <person name="Li R."/>
            <person name="Xu Z."/>
            <person name="Li S."/>
            <person name="Li X."/>
            <person name="Zheng H."/>
            <person name="Cong L."/>
            <person name="Lin L."/>
            <person name="Yin J."/>
            <person name="Geng J."/>
            <person name="Li G."/>
            <person name="Shi J."/>
            <person name="Liu J."/>
            <person name="Lv H."/>
            <person name="Li J."/>
            <person name="Wang J."/>
            <person name="Deng Y."/>
            <person name="Ran L."/>
            <person name="Shi X."/>
            <person name="Wang X."/>
            <person name="Wu Q."/>
            <person name="Li C."/>
            <person name="Ren X."/>
            <person name="Wang J."/>
            <person name="Wang X."/>
            <person name="Li D."/>
            <person name="Liu D."/>
            <person name="Zhang X."/>
            <person name="Ji Z."/>
            <person name="Zhao W."/>
            <person name="Sun Y."/>
            <person name="Zhang Z."/>
            <person name="Bao J."/>
            <person name="Han Y."/>
            <person name="Dong L."/>
            <person name="Ji J."/>
            <person name="Chen P."/>
            <person name="Wu S."/>
            <person name="Liu J."/>
            <person name="Xiao Y."/>
            <person name="Bu D."/>
            <person name="Tan J."/>
            <person name="Yang L."/>
            <person name="Ye C."/>
            <person name="Zhang J."/>
            <person name="Xu J."/>
            <person name="Zhou Y."/>
            <person name="Yu Y."/>
            <person name="Zhang B."/>
            <person name="Zhuang S."/>
            <person name="Wei H."/>
            <person name="Liu B."/>
            <person name="Lei M."/>
            <person name="Yu H."/>
            <person name="Li Y."/>
            <person name="Xu H."/>
            <person name="Wei S."/>
            <person name="He X."/>
            <person name="Fang L."/>
            <person name="Zhang Z."/>
            <person name="Zhang Y."/>
            <person name="Huang X."/>
            <person name="Su Z."/>
            <person name="Tong W."/>
            <person name="Li J."/>
            <person name="Tong Z."/>
            <person name="Li S."/>
            <person name="Ye J."/>
            <person name="Wang L."/>
            <person name="Fang L."/>
            <person name="Lei T."/>
            <person name="Chen C."/>
            <person name="Chen H."/>
            <person name="Xu Z."/>
            <person name="Li H."/>
            <person name="Huang H."/>
            <person name="Zhang F."/>
            <person name="Xu H."/>
            <person name="Li N."/>
            <person name="Zhao C."/>
            <person name="Li S."/>
            <person name="Dong L."/>
            <person name="Huang Y."/>
            <person name="Li L."/>
            <person name="Xi Y."/>
            <person name="Qi Q."/>
            <person name="Li W."/>
            <person name="Zhang B."/>
            <person name="Hu W."/>
            <person name="Zhang Y."/>
            <person name="Tian X."/>
            <person name="Jiao Y."/>
            <person name="Liang X."/>
            <person name="Jin J."/>
            <person name="Gao L."/>
            <person name="Zheng W."/>
            <person name="Hao B."/>
            <person name="Liu S."/>
            <person name="Wang W."/>
            <person name="Yuan L."/>
            <person name="Cao M."/>
            <person name="McDermott J."/>
            <person name="Samudrala R."/>
            <person name="Wang J."/>
            <person name="Wong G.K."/>
            <person name="Yang H."/>
        </authorList>
    </citation>
    <scope>NUCLEOTIDE SEQUENCE [LARGE SCALE GENOMIC DNA]</scope>
</reference>
<dbReference type="PANTHER" id="PTHR46352:SF2">
    <property type="entry name" value="ZINC FINGER PROTEIN STAR3"/>
    <property type="match status" value="1"/>
</dbReference>
<name>A3CFC8_ORYSJ</name>
<evidence type="ECO:0000259" key="2">
    <source>
        <dbReference type="Pfam" id="PF23118"/>
    </source>
</evidence>
<sequence length="461" mass="49181">MTNTMRDQAANLTSMNPLFYPFMADDALLGMAPPPPQQLLPSVSIQHMDWSPDTMLDNLTFIEEKIRQVKDVIRSMAGRRASSSSAATPEQQLVNADLTCLIVQLISTAGSLLPSLKNSSFLSRTTPPPAAAAGAAQAVSLAAGESSSSARNNETNREDEEEQMGSPDYDELFKVWTNGGAMDECVGAAGDEQDARENPAAAAEEEKYEVLQLEEDEILGAAHALLRHLRQGVQARREPADAHARARRRVQERGGAGEAAKLAAGGGGAAAAAGEEVLVPARRVQAEPDARELPAAEDDPVREEPLQASHCEKRLVCGRCGAKRFSVMADLKTHEKHCGRDRWLCSCGTSFSRKDKLFAHVALFQGHAPALPPPPPPPTSGRRRHKQEEPEFTWGGGGGNEFLDVKGIAGVGSGSGGGDEFFSAGSFGAMDFGFGQLDASLAMLLPSEQFAGDHQEENGDK</sequence>
<dbReference type="Gene3D" id="3.30.160.60">
    <property type="entry name" value="Classic Zinc Finger"/>
    <property type="match status" value="1"/>
</dbReference>
<reference evidence="3" key="2">
    <citation type="submission" date="2008-12" db="EMBL/GenBank/DDBJ databases">
        <title>Improved gene annotation of the rice (Oryza sativa) genomes.</title>
        <authorList>
            <person name="Wang J."/>
            <person name="Li R."/>
            <person name="Fan W."/>
            <person name="Huang Q."/>
            <person name="Zhang J."/>
            <person name="Zhou Y."/>
            <person name="Hu Y."/>
            <person name="Zi S."/>
            <person name="Li J."/>
            <person name="Ni P."/>
            <person name="Zheng H."/>
            <person name="Zhang Y."/>
            <person name="Zhao M."/>
            <person name="Hao Q."/>
            <person name="McDermott J."/>
            <person name="Samudrala R."/>
            <person name="Kristiansen K."/>
            <person name="Wong G.K.-S."/>
        </authorList>
    </citation>
    <scope>NUCLEOTIDE SEQUENCE</scope>
</reference>
<dbReference type="InterPro" id="IPR044300">
    <property type="entry name" value="STOP1/2"/>
</dbReference>
<dbReference type="GO" id="GO:0010447">
    <property type="term" value="P:response to acidic pH"/>
    <property type="evidence" value="ECO:0007669"/>
    <property type="project" value="InterPro"/>
</dbReference>
<organism evidence="3">
    <name type="scientific">Oryza sativa subsp. japonica</name>
    <name type="common">Rice</name>
    <dbReference type="NCBI Taxonomy" id="39947"/>
    <lineage>
        <taxon>Eukaryota</taxon>
        <taxon>Viridiplantae</taxon>
        <taxon>Streptophyta</taxon>
        <taxon>Embryophyta</taxon>
        <taxon>Tracheophyta</taxon>
        <taxon>Spermatophyta</taxon>
        <taxon>Magnoliopsida</taxon>
        <taxon>Liliopsida</taxon>
        <taxon>Poales</taxon>
        <taxon>Poaceae</taxon>
        <taxon>BOP clade</taxon>
        <taxon>Oryzoideae</taxon>
        <taxon>Oryzeae</taxon>
        <taxon>Oryzinae</taxon>
        <taxon>Oryza</taxon>
        <taxon>Oryza sativa</taxon>
    </lineage>
</organism>
<feature type="region of interest" description="Disordered" evidence="1">
    <location>
        <begin position="285"/>
        <end position="305"/>
    </location>
</feature>
<feature type="compositionally biased region" description="Basic and acidic residues" evidence="1">
    <location>
        <begin position="285"/>
        <end position="294"/>
    </location>
</feature>
<feature type="compositionally biased region" description="Pro residues" evidence="1">
    <location>
        <begin position="370"/>
        <end position="379"/>
    </location>
</feature>
<feature type="region of interest" description="Disordered" evidence="1">
    <location>
        <begin position="125"/>
        <end position="168"/>
    </location>
</feature>
<feature type="compositionally biased region" description="Low complexity" evidence="1">
    <location>
        <begin position="131"/>
        <end position="143"/>
    </location>
</feature>
<accession>A3CFC8</accession>
<evidence type="ECO:0000313" key="3">
    <source>
        <dbReference type="EMBL" id="EAZ19791.1"/>
    </source>
</evidence>
<gene>
    <name evidence="3" type="ORF">OsJ_35370</name>
</gene>
<feature type="region of interest" description="Disordered" evidence="1">
    <location>
        <begin position="236"/>
        <end position="261"/>
    </location>
</feature>
<feature type="region of interest" description="Disordered" evidence="1">
    <location>
        <begin position="368"/>
        <end position="397"/>
    </location>
</feature>